<dbReference type="Pfam" id="PF06202">
    <property type="entry name" value="GDE_C"/>
    <property type="match status" value="1"/>
</dbReference>
<dbReference type="Pfam" id="PF12439">
    <property type="entry name" value="GDE_N"/>
    <property type="match status" value="1"/>
</dbReference>
<dbReference type="GO" id="GO:0004135">
    <property type="term" value="F:amylo-alpha-1,6-glucosidase activity"/>
    <property type="evidence" value="ECO:0007669"/>
    <property type="project" value="InterPro"/>
</dbReference>
<dbReference type="PANTHER" id="PTHR10569:SF2">
    <property type="entry name" value="GLYCOGEN DEBRANCHING ENZYME"/>
    <property type="match status" value="1"/>
</dbReference>
<gene>
    <name evidence="3" type="ORF">HJG54_18305</name>
</gene>
<dbReference type="InterPro" id="IPR008928">
    <property type="entry name" value="6-hairpin_glycosidase_sf"/>
</dbReference>
<name>A0AA96WN28_9CYAN</name>
<dbReference type="AlphaFoldDB" id="A0AA96WN28"/>
<dbReference type="GO" id="GO:0005980">
    <property type="term" value="P:glycogen catabolic process"/>
    <property type="evidence" value="ECO:0007669"/>
    <property type="project" value="InterPro"/>
</dbReference>
<evidence type="ECO:0000313" key="3">
    <source>
        <dbReference type="EMBL" id="WNZ24611.1"/>
    </source>
</evidence>
<organism evidence="3">
    <name type="scientific">Leptolyngbya sp. NK1-12</name>
    <dbReference type="NCBI Taxonomy" id="2547451"/>
    <lineage>
        <taxon>Bacteria</taxon>
        <taxon>Bacillati</taxon>
        <taxon>Cyanobacteriota</taxon>
        <taxon>Cyanophyceae</taxon>
        <taxon>Leptolyngbyales</taxon>
        <taxon>Leptolyngbyaceae</taxon>
        <taxon>Leptolyngbya group</taxon>
        <taxon>Leptolyngbya</taxon>
    </lineage>
</organism>
<evidence type="ECO:0000259" key="1">
    <source>
        <dbReference type="Pfam" id="PF06202"/>
    </source>
</evidence>
<reference evidence="3" key="1">
    <citation type="submission" date="2020-05" db="EMBL/GenBank/DDBJ databases">
        <authorList>
            <person name="Zhu T."/>
            <person name="Keshari N."/>
            <person name="Lu X."/>
        </authorList>
    </citation>
    <scope>NUCLEOTIDE SEQUENCE</scope>
    <source>
        <strain evidence="3">NK1-12</strain>
    </source>
</reference>
<dbReference type="PANTHER" id="PTHR10569">
    <property type="entry name" value="GLYCOGEN DEBRANCHING ENZYME"/>
    <property type="match status" value="1"/>
</dbReference>
<dbReference type="InterPro" id="IPR010401">
    <property type="entry name" value="AGL/Gdb1"/>
</dbReference>
<protein>
    <submittedName>
        <fullName evidence="3">Glycogen debranching protein</fullName>
    </submittedName>
</protein>
<dbReference type="InterPro" id="IPR024742">
    <property type="entry name" value="Glycogen_debranch_N"/>
</dbReference>
<proteinExistence type="predicted"/>
<evidence type="ECO:0000259" key="2">
    <source>
        <dbReference type="Pfam" id="PF12439"/>
    </source>
</evidence>
<sequence length="672" mass="75287">MGIGFGREICGNLDIAASREWLVTNGMGGYACGTVAGVLTRRYHGLLVAALQPPLGRTLMLTKLEEIVHYDQQVYSLSTDRWADGSVDPQGYRYIEHFALEGTVPTWRYACADALLQKRIWMQPGANTTYIQYELLRASQPMALFVKSLVNYRDHHGCIRSWGWQMAVERVSQGVQVTAFAEAVPLYLLSSQAEVLTLHDWYYNFDLATERYRGLNDREDHLHAATFHLALNPGESLTIVASTAPEPELNGIQALKQQQSREQKLLNLWRTSRPIGAKEPSSWLHQLVLAADQFIVDRTVPASVSGAVSESETEGLNGKTILAGYPWFSDWGRDTMISLPGLTLTTGRSEIARLILRTFAQYVSQGMLPNRFPDAGEEPEYNTVDATLWYFEAIQQYYKATQDDDLLAELFPILAEIIDWHCRGTRYNIHLDPADGLLYAGGPGLQLTWMDAKVGDWVVTPRTGKPIEVNALWYNALRTMAKFARLLGKPHQEYEAIADRTLARFVRFWNADLGYCYDVLDTLDGDDASLRPNQIFAVSLPNSPLTAVQQRGVVDACSRALLTSYGLRSLASDHPDYHGHYGGDPLRRDGAYHQGTVWGWLMGPFVLAHLRVYGNPVQARQFLEPMADHIFTHGLGTLSEIFDGDPPITPRGCIAQAWTVAEVLRAWDTTEC</sequence>
<dbReference type="SUPFAM" id="SSF48208">
    <property type="entry name" value="Six-hairpin glycosidases"/>
    <property type="match status" value="1"/>
</dbReference>
<dbReference type="EMBL" id="CP053586">
    <property type="protein sequence ID" value="WNZ24611.1"/>
    <property type="molecule type" value="Genomic_DNA"/>
</dbReference>
<feature type="domain" description="Glycogen debranching enzyme bacterial and archaeal type N-terminal" evidence="2">
    <location>
        <begin position="19"/>
        <end position="238"/>
    </location>
</feature>
<dbReference type="PROSITE" id="PS51257">
    <property type="entry name" value="PROKAR_LIPOPROTEIN"/>
    <property type="match status" value="1"/>
</dbReference>
<dbReference type="FunFam" id="1.50.10.10:FF:000073">
    <property type="entry name" value="Glycogen debranching enzyme, hypothetical (TreX-like)"/>
    <property type="match status" value="1"/>
</dbReference>
<dbReference type="InterPro" id="IPR006451">
    <property type="entry name" value="Glycogen_debranch_arc"/>
</dbReference>
<feature type="domain" description="Glycogen debranching enzyme C-terminal" evidence="1">
    <location>
        <begin position="290"/>
        <end position="665"/>
    </location>
</feature>
<dbReference type="NCBIfam" id="TIGR01561">
    <property type="entry name" value="gde_arch"/>
    <property type="match status" value="1"/>
</dbReference>
<dbReference type="InterPro" id="IPR032790">
    <property type="entry name" value="GDE_C"/>
</dbReference>
<dbReference type="GO" id="GO:0004134">
    <property type="term" value="F:4-alpha-glucanotransferase activity"/>
    <property type="evidence" value="ECO:0007669"/>
    <property type="project" value="InterPro"/>
</dbReference>
<dbReference type="InterPro" id="IPR012341">
    <property type="entry name" value="6hp_glycosidase-like_sf"/>
</dbReference>
<dbReference type="RefSeq" id="WP_316430489.1">
    <property type="nucleotide sequence ID" value="NZ_CP053586.1"/>
</dbReference>
<accession>A0AA96WN28</accession>
<dbReference type="Gene3D" id="1.50.10.10">
    <property type="match status" value="1"/>
</dbReference>